<accession>A0ABS9KNT0</accession>
<evidence type="ECO:0000313" key="1">
    <source>
        <dbReference type="EMBL" id="MCG2613949.1"/>
    </source>
</evidence>
<dbReference type="EMBL" id="JAKLTR010000003">
    <property type="protein sequence ID" value="MCG2613949.1"/>
    <property type="molecule type" value="Genomic_DNA"/>
</dbReference>
<dbReference type="RefSeq" id="WP_237869906.1">
    <property type="nucleotide sequence ID" value="NZ_JAKLTR010000003.1"/>
</dbReference>
<sequence length="91" mass="10429">MKHYPANRKHTQNIPLNSKPEVFAPEILADSLEVMESYCVQKIVLLQSSLEKLNVADNAREIIGICQQIKKEKKLLTQIISRKKLETGRNN</sequence>
<gene>
    <name evidence="1" type="ORF">LZZ85_06635</name>
</gene>
<evidence type="ECO:0000313" key="2">
    <source>
        <dbReference type="Proteomes" id="UP001165367"/>
    </source>
</evidence>
<comment type="caution">
    <text evidence="1">The sequence shown here is derived from an EMBL/GenBank/DDBJ whole genome shotgun (WGS) entry which is preliminary data.</text>
</comment>
<protein>
    <submittedName>
        <fullName evidence="1">Uncharacterized protein</fullName>
    </submittedName>
</protein>
<name>A0ABS9KNT0_9BACT</name>
<keyword evidence="2" id="KW-1185">Reference proteome</keyword>
<organism evidence="1 2">
    <name type="scientific">Terrimonas ginsenosidimutans</name>
    <dbReference type="NCBI Taxonomy" id="2908004"/>
    <lineage>
        <taxon>Bacteria</taxon>
        <taxon>Pseudomonadati</taxon>
        <taxon>Bacteroidota</taxon>
        <taxon>Chitinophagia</taxon>
        <taxon>Chitinophagales</taxon>
        <taxon>Chitinophagaceae</taxon>
        <taxon>Terrimonas</taxon>
    </lineage>
</organism>
<proteinExistence type="predicted"/>
<dbReference type="Proteomes" id="UP001165367">
    <property type="component" value="Unassembled WGS sequence"/>
</dbReference>
<reference evidence="1" key="1">
    <citation type="submission" date="2022-01" db="EMBL/GenBank/DDBJ databases">
        <authorList>
            <person name="Jo J.-H."/>
            <person name="Im W.-T."/>
        </authorList>
    </citation>
    <scope>NUCLEOTIDE SEQUENCE</scope>
    <source>
        <strain evidence="1">NA20</strain>
    </source>
</reference>